<dbReference type="GO" id="GO:0022857">
    <property type="term" value="F:transmembrane transporter activity"/>
    <property type="evidence" value="ECO:0007669"/>
    <property type="project" value="TreeGrafter"/>
</dbReference>
<dbReference type="Pfam" id="PF12704">
    <property type="entry name" value="MacB_PCD"/>
    <property type="match status" value="1"/>
</dbReference>
<evidence type="ECO:0000256" key="4">
    <source>
        <dbReference type="ARBA" id="ARBA00022989"/>
    </source>
</evidence>
<dbReference type="Pfam" id="PF02687">
    <property type="entry name" value="FtsX"/>
    <property type="match status" value="1"/>
</dbReference>
<feature type="domain" description="MacB-like periplasmic core" evidence="8">
    <location>
        <begin position="20"/>
        <end position="253"/>
    </location>
</feature>
<reference evidence="11 13" key="2">
    <citation type="journal article" date="2019" name="Nat. Med.">
        <title>A library of human gut bacterial isolates paired with longitudinal multiomics data enables mechanistic microbiome research.</title>
        <authorList>
            <person name="Poyet M."/>
            <person name="Groussin M."/>
            <person name="Gibbons S.M."/>
            <person name="Avila-Pacheco J."/>
            <person name="Jiang X."/>
            <person name="Kearney S.M."/>
            <person name="Perrotta A.R."/>
            <person name="Berdy B."/>
            <person name="Zhao S."/>
            <person name="Lieberman T.D."/>
            <person name="Swanson P.K."/>
            <person name="Smith M."/>
            <person name="Roesemann S."/>
            <person name="Alexander J.E."/>
            <person name="Rich S.A."/>
            <person name="Livny J."/>
            <person name="Vlamakis H."/>
            <person name="Clish C."/>
            <person name="Bullock K."/>
            <person name="Deik A."/>
            <person name="Scott J."/>
            <person name="Pierce K.A."/>
            <person name="Xavier R.J."/>
            <person name="Alm E.J."/>
        </authorList>
    </citation>
    <scope>NUCLEOTIDE SEQUENCE [LARGE SCALE GENOMIC DNA]</scope>
    <source>
        <strain evidence="11 13">BIOML-A20</strain>
    </source>
</reference>
<dbReference type="GO" id="GO:0005886">
    <property type="term" value="C:plasma membrane"/>
    <property type="evidence" value="ECO:0007669"/>
    <property type="project" value="UniProtKB-SubCell"/>
</dbReference>
<reference evidence="10" key="3">
    <citation type="submission" date="2023-01" db="EMBL/GenBank/DDBJ databases">
        <title>Human gut microbiome strain richness.</title>
        <authorList>
            <person name="Chen-Liaw A."/>
        </authorList>
    </citation>
    <scope>NUCLEOTIDE SEQUENCE</scope>
    <source>
        <strain evidence="10">RTP21484st1_E5_RTP21484_190118</strain>
    </source>
</reference>
<keyword evidence="9" id="KW-0067">ATP-binding</keyword>
<dbReference type="InterPro" id="IPR050250">
    <property type="entry name" value="Macrolide_Exporter_MacB"/>
</dbReference>
<dbReference type="Proteomes" id="UP000095591">
    <property type="component" value="Unassembled WGS sequence"/>
</dbReference>
<accession>A0A173VNK0</accession>
<sequence>MYKVYLKQAWALMGQNRFFTAVYIIGTGLAISMVMAIAVVYHIRTANIAPEVSRDRMGYVSNVSYEFNGGKGSLNSGCGPRFVKEVLYGLETPEKVAVTTNAAIMPYEVGDIFIQAPGSDESPKVQLMGCDDAFWQVYRFSFLDGKPFASAEFLSGMPCVVLDRSLARRLLGRTEVAGQTVLINDIEYTISGVVEDISAVASDVYAEAWVPYTSMASIMDTALEEREGSAGLLLANCLLRDASDLPALSAELEKGVRRYNSGLREGQVRVEPPRSFGDRLLSQLFGPETYIVLGVALFLFLLVPALNLSGLNASRMQDRVSELGVRKAFGASRKTLMGQVFWENMLLMLPGGMAGLLFSYVLVFVFRGILLSPGLHSMGSGAGNDIFLSPGMLLNMEVFAYAFAVCVALNLLSSMIPAWRTVRVSITDALNDK</sequence>
<reference evidence="9 12" key="1">
    <citation type="submission" date="2015-09" db="EMBL/GenBank/DDBJ databases">
        <authorList>
            <consortium name="Pathogen Informatics"/>
        </authorList>
    </citation>
    <scope>NUCLEOTIDE SEQUENCE [LARGE SCALE GENOMIC DNA]</scope>
    <source>
        <strain evidence="9 12">2789STDY5608872</strain>
    </source>
</reference>
<dbReference type="EC" id="3.6.3.-" evidence="9"/>
<organism evidence="9 12">
    <name type="scientific">Parabacteroides distasonis</name>
    <dbReference type="NCBI Taxonomy" id="823"/>
    <lineage>
        <taxon>Bacteria</taxon>
        <taxon>Pseudomonadati</taxon>
        <taxon>Bacteroidota</taxon>
        <taxon>Bacteroidia</taxon>
        <taxon>Bacteroidales</taxon>
        <taxon>Tannerellaceae</taxon>
        <taxon>Parabacteroides</taxon>
    </lineage>
</organism>
<evidence type="ECO:0000313" key="12">
    <source>
        <dbReference type="Proteomes" id="UP000095591"/>
    </source>
</evidence>
<dbReference type="InterPro" id="IPR003838">
    <property type="entry name" value="ABC3_permease_C"/>
</dbReference>
<comment type="subcellular location">
    <subcellularLocation>
        <location evidence="1">Cell membrane</location>
        <topology evidence="1">Multi-pass membrane protein</topology>
    </subcellularLocation>
</comment>
<gene>
    <name evidence="9" type="primary">macB_13</name>
    <name evidence="9" type="ORF">ERS852429_03241</name>
    <name evidence="11" type="ORF">GKD70_12585</name>
    <name evidence="10" type="ORF">PN599_08325</name>
</gene>
<dbReference type="RefSeq" id="WP_057319794.1">
    <property type="nucleotide sequence ID" value="NZ_BQOC01000001.1"/>
</dbReference>
<keyword evidence="5 6" id="KW-0472">Membrane</keyword>
<keyword evidence="9" id="KW-0547">Nucleotide-binding</keyword>
<evidence type="ECO:0000313" key="11">
    <source>
        <dbReference type="EMBL" id="MSB74105.1"/>
    </source>
</evidence>
<proteinExistence type="predicted"/>
<feature type="transmembrane region" description="Helical" evidence="6">
    <location>
        <begin position="21"/>
        <end position="43"/>
    </location>
</feature>
<dbReference type="PANTHER" id="PTHR30572">
    <property type="entry name" value="MEMBRANE COMPONENT OF TRANSPORTER-RELATED"/>
    <property type="match status" value="1"/>
</dbReference>
<evidence type="ECO:0000256" key="6">
    <source>
        <dbReference type="SAM" id="Phobius"/>
    </source>
</evidence>
<dbReference type="GO" id="GO:0005524">
    <property type="term" value="F:ATP binding"/>
    <property type="evidence" value="ECO:0007669"/>
    <property type="project" value="UniProtKB-KW"/>
</dbReference>
<evidence type="ECO:0000313" key="9">
    <source>
        <dbReference type="EMBL" id="CUN28350.1"/>
    </source>
</evidence>
<feature type="transmembrane region" description="Helical" evidence="6">
    <location>
        <begin position="346"/>
        <end position="370"/>
    </location>
</feature>
<dbReference type="PANTHER" id="PTHR30572:SF18">
    <property type="entry name" value="ABC-TYPE MACROLIDE FAMILY EXPORT SYSTEM PERMEASE COMPONENT 2"/>
    <property type="match status" value="1"/>
</dbReference>
<dbReference type="OrthoDB" id="1109882at2"/>
<dbReference type="EMBL" id="CYXP01000008">
    <property type="protein sequence ID" value="CUN28350.1"/>
    <property type="molecule type" value="Genomic_DNA"/>
</dbReference>
<keyword evidence="9" id="KW-0378">Hydrolase</keyword>
<keyword evidence="2" id="KW-1003">Cell membrane</keyword>
<evidence type="ECO:0000313" key="10">
    <source>
        <dbReference type="EMBL" id="MDB9005006.1"/>
    </source>
</evidence>
<dbReference type="InterPro" id="IPR025857">
    <property type="entry name" value="MacB_PCD"/>
</dbReference>
<feature type="domain" description="ABC3 transporter permease C-terminal" evidence="7">
    <location>
        <begin position="295"/>
        <end position="425"/>
    </location>
</feature>
<evidence type="ECO:0000256" key="5">
    <source>
        <dbReference type="ARBA" id="ARBA00023136"/>
    </source>
</evidence>
<dbReference type="EMBL" id="WKMO01000010">
    <property type="protein sequence ID" value="MSB74105.1"/>
    <property type="molecule type" value="Genomic_DNA"/>
</dbReference>
<keyword evidence="3 6" id="KW-0812">Transmembrane</keyword>
<feature type="transmembrane region" description="Helical" evidence="6">
    <location>
        <begin position="290"/>
        <end position="309"/>
    </location>
</feature>
<evidence type="ECO:0000256" key="3">
    <source>
        <dbReference type="ARBA" id="ARBA00022692"/>
    </source>
</evidence>
<dbReference type="Proteomes" id="UP000441609">
    <property type="component" value="Unassembled WGS sequence"/>
</dbReference>
<name>A0A173VNK0_PARDI</name>
<dbReference type="Proteomes" id="UP001210126">
    <property type="component" value="Unassembled WGS sequence"/>
</dbReference>
<evidence type="ECO:0000259" key="8">
    <source>
        <dbReference type="Pfam" id="PF12704"/>
    </source>
</evidence>
<protein>
    <submittedName>
        <fullName evidence="10">ABC transporter permease</fullName>
    </submittedName>
    <submittedName>
        <fullName evidence="11">FtsX-like permease family protein</fullName>
    </submittedName>
    <submittedName>
        <fullName evidence="9">Macrolide export ATP-binding/permease protein MacB</fullName>
        <ecNumber evidence="9">3.6.3.-</ecNumber>
    </submittedName>
</protein>
<dbReference type="GO" id="GO:0016787">
    <property type="term" value="F:hydrolase activity"/>
    <property type="evidence" value="ECO:0007669"/>
    <property type="project" value="UniProtKB-KW"/>
</dbReference>
<evidence type="ECO:0000313" key="13">
    <source>
        <dbReference type="Proteomes" id="UP000441609"/>
    </source>
</evidence>
<evidence type="ECO:0000256" key="1">
    <source>
        <dbReference type="ARBA" id="ARBA00004651"/>
    </source>
</evidence>
<evidence type="ECO:0000259" key="7">
    <source>
        <dbReference type="Pfam" id="PF02687"/>
    </source>
</evidence>
<feature type="transmembrane region" description="Helical" evidence="6">
    <location>
        <begin position="398"/>
        <end position="419"/>
    </location>
</feature>
<keyword evidence="4 6" id="KW-1133">Transmembrane helix</keyword>
<dbReference type="EMBL" id="JAQMPJ010000005">
    <property type="protein sequence ID" value="MDB9005006.1"/>
    <property type="molecule type" value="Genomic_DNA"/>
</dbReference>
<dbReference type="AlphaFoldDB" id="A0A173VNK0"/>
<evidence type="ECO:0000256" key="2">
    <source>
        <dbReference type="ARBA" id="ARBA00022475"/>
    </source>
</evidence>